<evidence type="ECO:0000259" key="1">
    <source>
        <dbReference type="Pfam" id="PF12724"/>
    </source>
</evidence>
<gene>
    <name evidence="2" type="ORF">H9758_11890</name>
</gene>
<dbReference type="PANTHER" id="PTHR38030:SF2">
    <property type="entry name" value="PROTOPORPHYRINOGEN IX DEHYDROGENASE [QUINONE]"/>
    <property type="match status" value="1"/>
</dbReference>
<comment type="caution">
    <text evidence="2">The sequence shown here is derived from an EMBL/GenBank/DDBJ whole genome shotgun (WGS) entry which is preliminary data.</text>
</comment>
<name>A0A9D2NNY7_9FIRM</name>
<dbReference type="GO" id="GO:0006783">
    <property type="term" value="P:heme biosynthetic process"/>
    <property type="evidence" value="ECO:0007669"/>
    <property type="project" value="TreeGrafter"/>
</dbReference>
<dbReference type="Proteomes" id="UP000823890">
    <property type="component" value="Unassembled WGS sequence"/>
</dbReference>
<accession>A0A9D2NNY7</accession>
<organism evidence="2 3">
    <name type="scientific">Candidatus Mediterraneibacter faecipullorum</name>
    <dbReference type="NCBI Taxonomy" id="2838670"/>
    <lineage>
        <taxon>Bacteria</taxon>
        <taxon>Bacillati</taxon>
        <taxon>Bacillota</taxon>
        <taxon>Clostridia</taxon>
        <taxon>Lachnospirales</taxon>
        <taxon>Lachnospiraceae</taxon>
        <taxon>Mediterraneibacter</taxon>
    </lineage>
</organism>
<reference evidence="2" key="2">
    <citation type="submission" date="2021-04" db="EMBL/GenBank/DDBJ databases">
        <authorList>
            <person name="Gilroy R."/>
        </authorList>
    </citation>
    <scope>NUCLEOTIDE SEQUENCE</scope>
    <source>
        <strain evidence="2">ChiW19-954</strain>
    </source>
</reference>
<protein>
    <submittedName>
        <fullName evidence="2">Flavodoxin domain-containing protein</fullName>
    </submittedName>
</protein>
<dbReference type="EMBL" id="DWWO01000142">
    <property type="protein sequence ID" value="HJC35269.1"/>
    <property type="molecule type" value="Genomic_DNA"/>
</dbReference>
<dbReference type="PANTHER" id="PTHR38030">
    <property type="entry name" value="PROTOPORPHYRINOGEN IX DEHYDROGENASE [MENAQUINONE]"/>
    <property type="match status" value="1"/>
</dbReference>
<evidence type="ECO:0000313" key="3">
    <source>
        <dbReference type="Proteomes" id="UP000823890"/>
    </source>
</evidence>
<dbReference type="Gene3D" id="3.40.50.360">
    <property type="match status" value="1"/>
</dbReference>
<dbReference type="InterPro" id="IPR029039">
    <property type="entry name" value="Flavoprotein-like_sf"/>
</dbReference>
<dbReference type="GO" id="GO:0070819">
    <property type="term" value="F:menaquinone-dependent protoporphyrinogen oxidase activity"/>
    <property type="evidence" value="ECO:0007669"/>
    <property type="project" value="TreeGrafter"/>
</dbReference>
<evidence type="ECO:0000313" key="2">
    <source>
        <dbReference type="EMBL" id="HJC35269.1"/>
    </source>
</evidence>
<sequence length="177" mass="20019">METVIVYGSCYGTAKIYAETLAEQMKCKVLPYDKVKETDGYETIIYVGGLYAGGVRGMAKTVKKISTVKCKRFVVITVGLADPDDEKNVKNIRKAALRQIPKPLADRTEFYHLRGGIDYEKLSFKHRMMMKMLYEQVKKQPVGEQDADTRAMIETYGQKVSFVDLACLDNIVKKLEG</sequence>
<dbReference type="Pfam" id="PF12724">
    <property type="entry name" value="Flavodoxin_5"/>
    <property type="match status" value="1"/>
</dbReference>
<dbReference type="InterPro" id="IPR026816">
    <property type="entry name" value="Flavodoxin_dom"/>
</dbReference>
<dbReference type="AlphaFoldDB" id="A0A9D2NNY7"/>
<dbReference type="GO" id="GO:0010181">
    <property type="term" value="F:FMN binding"/>
    <property type="evidence" value="ECO:0007669"/>
    <property type="project" value="TreeGrafter"/>
</dbReference>
<dbReference type="SUPFAM" id="SSF52218">
    <property type="entry name" value="Flavoproteins"/>
    <property type="match status" value="1"/>
</dbReference>
<reference evidence="2" key="1">
    <citation type="journal article" date="2021" name="PeerJ">
        <title>Extensive microbial diversity within the chicken gut microbiome revealed by metagenomics and culture.</title>
        <authorList>
            <person name="Gilroy R."/>
            <person name="Ravi A."/>
            <person name="Getino M."/>
            <person name="Pursley I."/>
            <person name="Horton D.L."/>
            <person name="Alikhan N.F."/>
            <person name="Baker D."/>
            <person name="Gharbi K."/>
            <person name="Hall N."/>
            <person name="Watson M."/>
            <person name="Adriaenssens E.M."/>
            <person name="Foster-Nyarko E."/>
            <person name="Jarju S."/>
            <person name="Secka A."/>
            <person name="Antonio M."/>
            <person name="Oren A."/>
            <person name="Chaudhuri R.R."/>
            <person name="La Ragione R."/>
            <person name="Hildebrand F."/>
            <person name="Pallen M.J."/>
        </authorList>
    </citation>
    <scope>NUCLEOTIDE SEQUENCE</scope>
    <source>
        <strain evidence="2">ChiW19-954</strain>
    </source>
</reference>
<dbReference type="InterPro" id="IPR052200">
    <property type="entry name" value="Protoporphyrinogen_IX_DH"/>
</dbReference>
<feature type="domain" description="Flavodoxin" evidence="1">
    <location>
        <begin position="4"/>
        <end position="139"/>
    </location>
</feature>
<proteinExistence type="predicted"/>